<accession>A0A8J3J9N5</accession>
<keyword evidence="2" id="KW-1185">Reference proteome</keyword>
<reference evidence="1 2" key="1">
    <citation type="submission" date="2021-01" db="EMBL/GenBank/DDBJ databases">
        <title>Whole genome shotgun sequence of Catellatospora bangladeshensis NBRC 107357.</title>
        <authorList>
            <person name="Komaki H."/>
            <person name="Tamura T."/>
        </authorList>
    </citation>
    <scope>NUCLEOTIDE SEQUENCE [LARGE SCALE GENOMIC DNA]</scope>
    <source>
        <strain evidence="1 2">NBRC 107357</strain>
    </source>
</reference>
<evidence type="ECO:0000313" key="1">
    <source>
        <dbReference type="EMBL" id="GIF80897.1"/>
    </source>
</evidence>
<dbReference type="Proteomes" id="UP000601223">
    <property type="component" value="Unassembled WGS sequence"/>
</dbReference>
<dbReference type="RefSeq" id="WP_203744929.1">
    <property type="nucleotide sequence ID" value="NZ_BONF01000011.1"/>
</dbReference>
<dbReference type="EMBL" id="BONF01000011">
    <property type="protein sequence ID" value="GIF80897.1"/>
    <property type="molecule type" value="Genomic_DNA"/>
</dbReference>
<evidence type="ECO:0000313" key="2">
    <source>
        <dbReference type="Proteomes" id="UP000601223"/>
    </source>
</evidence>
<comment type="caution">
    <text evidence="1">The sequence shown here is derived from an EMBL/GenBank/DDBJ whole genome shotgun (WGS) entry which is preliminary data.</text>
</comment>
<sequence length="84" mass="9294">MKTYLQSPNALSNAEIAEVYSLAEQHNVGICLYGGTQSPSKGAAEWSASGSILALRRFMKAVGFSTIPKPSYPEVRWTDKNRWE</sequence>
<dbReference type="AlphaFoldDB" id="A0A8J3J9N5"/>
<proteinExistence type="predicted"/>
<organism evidence="1 2">
    <name type="scientific">Catellatospora bangladeshensis</name>
    <dbReference type="NCBI Taxonomy" id="310355"/>
    <lineage>
        <taxon>Bacteria</taxon>
        <taxon>Bacillati</taxon>
        <taxon>Actinomycetota</taxon>
        <taxon>Actinomycetes</taxon>
        <taxon>Micromonosporales</taxon>
        <taxon>Micromonosporaceae</taxon>
        <taxon>Catellatospora</taxon>
    </lineage>
</organism>
<gene>
    <name evidence="1" type="ORF">Cba03nite_22460</name>
</gene>
<name>A0A8J3J9N5_9ACTN</name>
<protein>
    <submittedName>
        <fullName evidence="1">Uncharacterized protein</fullName>
    </submittedName>
</protein>